<evidence type="ECO:0000313" key="3">
    <source>
        <dbReference type="Proteomes" id="UP000504636"/>
    </source>
</evidence>
<dbReference type="GeneID" id="54461080"/>
<reference evidence="4" key="2">
    <citation type="submission" date="2020-04" db="EMBL/GenBank/DDBJ databases">
        <authorList>
            <consortium name="NCBI Genome Project"/>
        </authorList>
    </citation>
    <scope>NUCLEOTIDE SEQUENCE</scope>
    <source>
        <strain evidence="4">CBS 304.34</strain>
    </source>
</reference>
<accession>A0A6A6YK41</accession>
<organism evidence="2">
    <name type="scientific">Mytilinidion resinicola</name>
    <dbReference type="NCBI Taxonomy" id="574789"/>
    <lineage>
        <taxon>Eukaryota</taxon>
        <taxon>Fungi</taxon>
        <taxon>Dikarya</taxon>
        <taxon>Ascomycota</taxon>
        <taxon>Pezizomycotina</taxon>
        <taxon>Dothideomycetes</taxon>
        <taxon>Pleosporomycetidae</taxon>
        <taxon>Mytilinidiales</taxon>
        <taxon>Mytilinidiaceae</taxon>
        <taxon>Mytilinidion</taxon>
    </lineage>
</organism>
<evidence type="ECO:0000313" key="2">
    <source>
        <dbReference type="EMBL" id="KAF2809150.1"/>
    </source>
</evidence>
<gene>
    <name evidence="2 4" type="ORF">BDZ99DRAFT_463955</name>
</gene>
<proteinExistence type="predicted"/>
<dbReference type="AlphaFoldDB" id="A0A6A6YK41"/>
<keyword evidence="1" id="KW-0472">Membrane</keyword>
<dbReference type="EMBL" id="MU003702">
    <property type="protein sequence ID" value="KAF2809150.1"/>
    <property type="molecule type" value="Genomic_DNA"/>
</dbReference>
<sequence>MEEMRVPLLFSGHVHSLYYIPFIAKLISSIDLLAIATTIIIILAWSKPQATALEYKFVHSPLLQVSSPLPIFR</sequence>
<keyword evidence="1" id="KW-0812">Transmembrane</keyword>
<reference evidence="2 4" key="1">
    <citation type="journal article" date="2020" name="Stud. Mycol.">
        <title>101 Dothideomycetes genomes: a test case for predicting lifestyles and emergence of pathogens.</title>
        <authorList>
            <person name="Haridas S."/>
            <person name="Albert R."/>
            <person name="Binder M."/>
            <person name="Bloem J."/>
            <person name="Labutti K."/>
            <person name="Salamov A."/>
            <person name="Andreopoulos B."/>
            <person name="Baker S."/>
            <person name="Barry K."/>
            <person name="Bills G."/>
            <person name="Bluhm B."/>
            <person name="Cannon C."/>
            <person name="Castanera R."/>
            <person name="Culley D."/>
            <person name="Daum C."/>
            <person name="Ezra D."/>
            <person name="Gonzalez J."/>
            <person name="Henrissat B."/>
            <person name="Kuo A."/>
            <person name="Liang C."/>
            <person name="Lipzen A."/>
            <person name="Lutzoni F."/>
            <person name="Magnuson J."/>
            <person name="Mondo S."/>
            <person name="Nolan M."/>
            <person name="Ohm R."/>
            <person name="Pangilinan J."/>
            <person name="Park H.-J."/>
            <person name="Ramirez L."/>
            <person name="Alfaro M."/>
            <person name="Sun H."/>
            <person name="Tritt A."/>
            <person name="Yoshinaga Y."/>
            <person name="Zwiers L.-H."/>
            <person name="Turgeon B."/>
            <person name="Goodwin S."/>
            <person name="Spatafora J."/>
            <person name="Crous P."/>
            <person name="Grigoriev I."/>
        </authorList>
    </citation>
    <scope>NUCLEOTIDE SEQUENCE</scope>
    <source>
        <strain evidence="2 4">CBS 304.34</strain>
    </source>
</reference>
<reference evidence="4" key="3">
    <citation type="submission" date="2025-04" db="UniProtKB">
        <authorList>
            <consortium name="RefSeq"/>
        </authorList>
    </citation>
    <scope>IDENTIFICATION</scope>
    <source>
        <strain evidence="4">CBS 304.34</strain>
    </source>
</reference>
<keyword evidence="3" id="KW-1185">Reference proteome</keyword>
<name>A0A6A6YK41_9PEZI</name>
<protein>
    <submittedName>
        <fullName evidence="2 4">Uncharacterized protein</fullName>
    </submittedName>
</protein>
<dbReference type="RefSeq" id="XP_033576114.1">
    <property type="nucleotide sequence ID" value="XM_033720187.1"/>
</dbReference>
<evidence type="ECO:0000256" key="1">
    <source>
        <dbReference type="SAM" id="Phobius"/>
    </source>
</evidence>
<evidence type="ECO:0000313" key="4">
    <source>
        <dbReference type="RefSeq" id="XP_033576114.1"/>
    </source>
</evidence>
<keyword evidence="1" id="KW-1133">Transmembrane helix</keyword>
<feature type="transmembrane region" description="Helical" evidence="1">
    <location>
        <begin position="20"/>
        <end position="45"/>
    </location>
</feature>
<dbReference type="Proteomes" id="UP000504636">
    <property type="component" value="Unplaced"/>
</dbReference>